<evidence type="ECO:0008006" key="4">
    <source>
        <dbReference type="Google" id="ProtNLM"/>
    </source>
</evidence>
<feature type="compositionally biased region" description="Pro residues" evidence="1">
    <location>
        <begin position="63"/>
        <end position="73"/>
    </location>
</feature>
<dbReference type="EMBL" id="SOZI01000003">
    <property type="protein sequence ID" value="TNY24325.1"/>
    <property type="molecule type" value="Genomic_DNA"/>
</dbReference>
<dbReference type="AlphaFoldDB" id="A0A5C5G5K4"/>
<proteinExistence type="predicted"/>
<keyword evidence="3" id="KW-1185">Reference proteome</keyword>
<feature type="compositionally biased region" description="Low complexity" evidence="1">
    <location>
        <begin position="1"/>
        <end position="17"/>
    </location>
</feature>
<protein>
    <recommendedName>
        <fullName evidence="4">Tetratricopeptide repeat protein 15</fullName>
    </recommendedName>
</protein>
<dbReference type="SUPFAM" id="SSF48452">
    <property type="entry name" value="TPR-like"/>
    <property type="match status" value="1"/>
</dbReference>
<dbReference type="Proteomes" id="UP000311382">
    <property type="component" value="Unassembled WGS sequence"/>
</dbReference>
<feature type="compositionally biased region" description="Low complexity" evidence="1">
    <location>
        <begin position="29"/>
        <end position="48"/>
    </location>
</feature>
<feature type="region of interest" description="Disordered" evidence="1">
    <location>
        <begin position="1"/>
        <end position="76"/>
    </location>
</feature>
<dbReference type="GO" id="GO:0030008">
    <property type="term" value="C:TRAPP complex"/>
    <property type="evidence" value="ECO:0007669"/>
    <property type="project" value="TreeGrafter"/>
</dbReference>
<dbReference type="PANTHER" id="PTHR21581:SF6">
    <property type="entry name" value="TRAFFICKING PROTEIN PARTICLE COMPLEX SUBUNIT 12"/>
    <property type="match status" value="1"/>
</dbReference>
<reference evidence="2 3" key="1">
    <citation type="submission" date="2019-03" db="EMBL/GenBank/DDBJ databases">
        <title>Rhodosporidium diobovatum UCD-FST 08-225 genome sequencing, assembly, and annotation.</title>
        <authorList>
            <person name="Fakankun I.U."/>
            <person name="Fristensky B."/>
            <person name="Levin D.B."/>
        </authorList>
    </citation>
    <scope>NUCLEOTIDE SEQUENCE [LARGE SCALE GENOMIC DNA]</scope>
    <source>
        <strain evidence="2 3">UCD-FST 08-225</strain>
    </source>
</reference>
<evidence type="ECO:0000313" key="3">
    <source>
        <dbReference type="Proteomes" id="UP000311382"/>
    </source>
</evidence>
<dbReference type="InterPro" id="IPR011990">
    <property type="entry name" value="TPR-like_helical_dom_sf"/>
</dbReference>
<comment type="caution">
    <text evidence="2">The sequence shown here is derived from an EMBL/GenBank/DDBJ whole genome shotgun (WGS) entry which is preliminary data.</text>
</comment>
<dbReference type="GO" id="GO:0005794">
    <property type="term" value="C:Golgi apparatus"/>
    <property type="evidence" value="ECO:0007669"/>
    <property type="project" value="TreeGrafter"/>
</dbReference>
<evidence type="ECO:0000313" key="2">
    <source>
        <dbReference type="EMBL" id="TNY24325.1"/>
    </source>
</evidence>
<organism evidence="2 3">
    <name type="scientific">Rhodotorula diobovata</name>
    <dbReference type="NCBI Taxonomy" id="5288"/>
    <lineage>
        <taxon>Eukaryota</taxon>
        <taxon>Fungi</taxon>
        <taxon>Dikarya</taxon>
        <taxon>Basidiomycota</taxon>
        <taxon>Pucciniomycotina</taxon>
        <taxon>Microbotryomycetes</taxon>
        <taxon>Sporidiobolales</taxon>
        <taxon>Sporidiobolaceae</taxon>
        <taxon>Rhodotorula</taxon>
    </lineage>
</organism>
<dbReference type="Gene3D" id="1.25.40.10">
    <property type="entry name" value="Tetratricopeptide repeat domain"/>
    <property type="match status" value="1"/>
</dbReference>
<name>A0A5C5G5K4_9BASI</name>
<gene>
    <name evidence="2" type="ORF">DMC30DRAFT_443507</name>
</gene>
<dbReference type="PANTHER" id="PTHR21581">
    <property type="entry name" value="D-ALANYL-D-ALANINE CARBOXYPEPTIDASE"/>
    <property type="match status" value="1"/>
</dbReference>
<dbReference type="STRING" id="5288.A0A5C5G5K4"/>
<dbReference type="OrthoDB" id="428342at2759"/>
<sequence>MQARSPSRSSPIAAVPRPRVESPSSQPPAQVSLSESLQQLQGQAAFAQPSPIPTRLSTAPPSAQSPPPPPLAPPTGLFVEGLTDRRLFVRLPESDPVQLLLEQYVPPEHRPRRDLSGDYRGQTLDQLVAAHNWRGVARLAYDQITQSPPQQTAHILDHWLLRFHALLRLHLVGALSAELSAVTSLLPPAPYLSPNPPSDLPFHPSVPFELYLLSASLPSIVPDIEGGDKPAAVEALARLLQAAKGEMWRAKRAGDGGTEGEWRERVERVGEVLSGVLSEIKADSAKRALLASSSPSPTDSLLAALARYHYSTGDLASLAASRPTADRDARKVRVLERVARAEWDEAEAELRGLVREDGEDLEAQVNLAVVLLYSAKLDEAITHLQSLLASHPLASHHSPALLFNLSTLYELRSERAQDDKVRLLVAAAACGGGAQGVEAGAFKLAL</sequence>
<accession>A0A5C5G5K4</accession>
<evidence type="ECO:0000256" key="1">
    <source>
        <dbReference type="SAM" id="MobiDB-lite"/>
    </source>
</evidence>